<reference evidence="2 3" key="1">
    <citation type="submission" date="2017-11" db="EMBL/GenBank/DDBJ databases">
        <title>De-novo sequencing of pomegranate (Punica granatum L.) genome.</title>
        <authorList>
            <person name="Akparov Z."/>
            <person name="Amiraslanov A."/>
            <person name="Hajiyeva S."/>
            <person name="Abbasov M."/>
            <person name="Kaur K."/>
            <person name="Hamwieh A."/>
            <person name="Solovyev V."/>
            <person name="Salamov A."/>
            <person name="Braich B."/>
            <person name="Kosarev P."/>
            <person name="Mahmoud A."/>
            <person name="Hajiyev E."/>
            <person name="Babayeva S."/>
            <person name="Izzatullayeva V."/>
            <person name="Mammadov A."/>
            <person name="Mammadov A."/>
            <person name="Sharifova S."/>
            <person name="Ojaghi J."/>
            <person name="Eynullazada K."/>
            <person name="Bayramov B."/>
            <person name="Abdulazimova A."/>
            <person name="Shahmuradov I."/>
        </authorList>
    </citation>
    <scope>NUCLEOTIDE SEQUENCE [LARGE SCALE GENOMIC DNA]</scope>
    <source>
        <strain evidence="3">cv. AG2017</strain>
        <tissue evidence="2">Leaf</tissue>
    </source>
</reference>
<dbReference type="Proteomes" id="UP000233551">
    <property type="component" value="Unassembled WGS sequence"/>
</dbReference>
<proteinExistence type="predicted"/>
<sequence length="109" mass="12450">MEVASELRCLLRRVRTGRGPEKFVRLLSDALATECFRGRASGFTRSQRTSTRRQITDRFAKKIFNDVEQRRKKRGASVLSQGKKKVGRGACSLSAWETHQSHGERRGEQ</sequence>
<name>A0A2I0LBW9_PUNGR</name>
<comment type="caution">
    <text evidence="2">The sequence shown here is derived from an EMBL/GenBank/DDBJ whole genome shotgun (WGS) entry which is preliminary data.</text>
</comment>
<protein>
    <submittedName>
        <fullName evidence="2">Uncharacterized protein</fullName>
    </submittedName>
</protein>
<feature type="compositionally biased region" description="Basic and acidic residues" evidence="1">
    <location>
        <begin position="99"/>
        <end position="109"/>
    </location>
</feature>
<organism evidence="2 3">
    <name type="scientific">Punica granatum</name>
    <name type="common">Pomegranate</name>
    <dbReference type="NCBI Taxonomy" id="22663"/>
    <lineage>
        <taxon>Eukaryota</taxon>
        <taxon>Viridiplantae</taxon>
        <taxon>Streptophyta</taxon>
        <taxon>Embryophyta</taxon>
        <taxon>Tracheophyta</taxon>
        <taxon>Spermatophyta</taxon>
        <taxon>Magnoliopsida</taxon>
        <taxon>eudicotyledons</taxon>
        <taxon>Gunneridae</taxon>
        <taxon>Pentapetalae</taxon>
        <taxon>rosids</taxon>
        <taxon>malvids</taxon>
        <taxon>Myrtales</taxon>
        <taxon>Lythraceae</taxon>
        <taxon>Punica</taxon>
    </lineage>
</organism>
<evidence type="ECO:0000256" key="1">
    <source>
        <dbReference type="SAM" id="MobiDB-lite"/>
    </source>
</evidence>
<evidence type="ECO:0000313" key="2">
    <source>
        <dbReference type="EMBL" id="PKI78180.1"/>
    </source>
</evidence>
<accession>A0A2I0LBW9</accession>
<dbReference type="AlphaFoldDB" id="A0A2I0LBW9"/>
<dbReference type="EMBL" id="PGOL01000060">
    <property type="protein sequence ID" value="PKI78180.1"/>
    <property type="molecule type" value="Genomic_DNA"/>
</dbReference>
<gene>
    <name evidence="2" type="ORF">CRG98_001508</name>
</gene>
<evidence type="ECO:0000313" key="3">
    <source>
        <dbReference type="Proteomes" id="UP000233551"/>
    </source>
</evidence>
<feature type="region of interest" description="Disordered" evidence="1">
    <location>
        <begin position="70"/>
        <end position="109"/>
    </location>
</feature>
<keyword evidence="3" id="KW-1185">Reference proteome</keyword>